<evidence type="ECO:0000313" key="3">
    <source>
        <dbReference type="Proteomes" id="UP000030765"/>
    </source>
</evidence>
<dbReference type="VEuPathDB" id="VectorBase:ASIC020167"/>
<dbReference type="Proteomes" id="UP000030765">
    <property type="component" value="Unassembled WGS sequence"/>
</dbReference>
<sequence>MTKRPSSFTVAVSQQAWRREAFTRRWGLLGGKSLTVRTKTATEIRRKPSRLSSFADLTDPWLGLKAGCRNSEAKWGWFRVRAPSWIVWIRADSRMRMPKKCRNHTLELCLCVL</sequence>
<proteinExistence type="predicted"/>
<protein>
    <submittedName>
        <fullName evidence="1 2">Uncharacterized protein</fullName>
    </submittedName>
</protein>
<dbReference type="EnsemblMetazoa" id="ASIC020167-RA">
    <property type="protein sequence ID" value="ASIC020167-PA"/>
    <property type="gene ID" value="ASIC020167"/>
</dbReference>
<reference evidence="1 3" key="1">
    <citation type="journal article" date="2014" name="BMC Genomics">
        <title>Genome sequence of Anopheles sinensis provides insight into genetics basis of mosquito competence for malaria parasites.</title>
        <authorList>
            <person name="Zhou D."/>
            <person name="Zhang D."/>
            <person name="Ding G."/>
            <person name="Shi L."/>
            <person name="Hou Q."/>
            <person name="Ye Y."/>
            <person name="Xu Y."/>
            <person name="Zhou H."/>
            <person name="Xiong C."/>
            <person name="Li S."/>
            <person name="Yu J."/>
            <person name="Hong S."/>
            <person name="Yu X."/>
            <person name="Zou P."/>
            <person name="Chen C."/>
            <person name="Chang X."/>
            <person name="Wang W."/>
            <person name="Lv Y."/>
            <person name="Sun Y."/>
            <person name="Ma L."/>
            <person name="Shen B."/>
            <person name="Zhu C."/>
        </authorList>
    </citation>
    <scope>NUCLEOTIDE SEQUENCE [LARGE SCALE GENOMIC DNA]</scope>
</reference>
<evidence type="ECO:0000313" key="1">
    <source>
        <dbReference type="EMBL" id="KFB51986.1"/>
    </source>
</evidence>
<dbReference type="EMBL" id="ATLV01024888">
    <property type="status" value="NOT_ANNOTATED_CDS"/>
    <property type="molecule type" value="Genomic_DNA"/>
</dbReference>
<dbReference type="EMBL" id="KE525364">
    <property type="protein sequence ID" value="KFB51986.1"/>
    <property type="molecule type" value="Genomic_DNA"/>
</dbReference>
<name>A0A084WP42_ANOSI</name>
<organism evidence="1">
    <name type="scientific">Anopheles sinensis</name>
    <name type="common">Mosquito</name>
    <dbReference type="NCBI Taxonomy" id="74873"/>
    <lineage>
        <taxon>Eukaryota</taxon>
        <taxon>Metazoa</taxon>
        <taxon>Ecdysozoa</taxon>
        <taxon>Arthropoda</taxon>
        <taxon>Hexapoda</taxon>
        <taxon>Insecta</taxon>
        <taxon>Pterygota</taxon>
        <taxon>Neoptera</taxon>
        <taxon>Endopterygota</taxon>
        <taxon>Diptera</taxon>
        <taxon>Nematocera</taxon>
        <taxon>Culicoidea</taxon>
        <taxon>Culicidae</taxon>
        <taxon>Anophelinae</taxon>
        <taxon>Anopheles</taxon>
    </lineage>
</organism>
<dbReference type="AlphaFoldDB" id="A0A084WP42"/>
<gene>
    <name evidence="1" type="ORF">ZHAS_00020167</name>
</gene>
<keyword evidence="3" id="KW-1185">Reference proteome</keyword>
<evidence type="ECO:0000313" key="2">
    <source>
        <dbReference type="EnsemblMetazoa" id="ASIC020167-PA"/>
    </source>
</evidence>
<reference evidence="2" key="2">
    <citation type="submission" date="2020-05" db="UniProtKB">
        <authorList>
            <consortium name="EnsemblMetazoa"/>
        </authorList>
    </citation>
    <scope>IDENTIFICATION</scope>
</reference>
<accession>A0A084WP42</accession>